<feature type="non-terminal residue" evidence="1">
    <location>
        <position position="222"/>
    </location>
</feature>
<dbReference type="EMBL" id="CAJVPW010028995">
    <property type="protein sequence ID" value="CAG8719886.1"/>
    <property type="molecule type" value="Genomic_DNA"/>
</dbReference>
<sequence length="222" mass="26446">EVPTQDEEEETEPTPTEIIEKLVEEETLNNQQRNNAILSLKEFEDLFTTNLKYIENYYYADEEWQEEFNLLLIILNEAEPIEYENNDEEDSDDMSEKEEEEEEVIISYAEEERQHEILLQQLTQESGQELPRSDQGYIPNNKKNGNNNLDRTYPIDLPRWGESTTGLKFEKEDDREVYNWHDLHEAPPKYLTISEWLDGLDDEEYDFREPYVPLSNQGKEPL</sequence>
<keyword evidence="2" id="KW-1185">Reference proteome</keyword>
<evidence type="ECO:0000313" key="1">
    <source>
        <dbReference type="EMBL" id="CAG8719886.1"/>
    </source>
</evidence>
<name>A0ACA9PRD8_9GLOM</name>
<dbReference type="Proteomes" id="UP000789366">
    <property type="component" value="Unassembled WGS sequence"/>
</dbReference>
<proteinExistence type="predicted"/>
<gene>
    <name evidence="1" type="ORF">SPELUC_LOCUS12360</name>
</gene>
<reference evidence="1" key="1">
    <citation type="submission" date="2021-06" db="EMBL/GenBank/DDBJ databases">
        <authorList>
            <person name="Kallberg Y."/>
            <person name="Tangrot J."/>
            <person name="Rosling A."/>
        </authorList>
    </citation>
    <scope>NUCLEOTIDE SEQUENCE</scope>
    <source>
        <strain evidence="1">28 12/20/2015</strain>
    </source>
</reference>
<comment type="caution">
    <text evidence="1">The sequence shown here is derived from an EMBL/GenBank/DDBJ whole genome shotgun (WGS) entry which is preliminary data.</text>
</comment>
<accession>A0ACA9PRD8</accession>
<feature type="non-terminal residue" evidence="1">
    <location>
        <position position="1"/>
    </location>
</feature>
<evidence type="ECO:0000313" key="2">
    <source>
        <dbReference type="Proteomes" id="UP000789366"/>
    </source>
</evidence>
<organism evidence="1 2">
    <name type="scientific">Cetraspora pellucida</name>
    <dbReference type="NCBI Taxonomy" id="1433469"/>
    <lineage>
        <taxon>Eukaryota</taxon>
        <taxon>Fungi</taxon>
        <taxon>Fungi incertae sedis</taxon>
        <taxon>Mucoromycota</taxon>
        <taxon>Glomeromycotina</taxon>
        <taxon>Glomeromycetes</taxon>
        <taxon>Diversisporales</taxon>
        <taxon>Gigasporaceae</taxon>
        <taxon>Cetraspora</taxon>
    </lineage>
</organism>
<protein>
    <submittedName>
        <fullName evidence="1">12416_t:CDS:1</fullName>
    </submittedName>
</protein>